<sequence>MIEVKYREDTSLKKNDAIVELADSTDTLGAVLVTRNADDYGVLPFKTSTPIVKIPAFAFLYLLGHAERESKEGMAFPQ</sequence>
<keyword evidence="2" id="KW-1185">Reference proteome</keyword>
<protein>
    <submittedName>
        <fullName evidence="1">Uncharacterized protein</fullName>
    </submittedName>
</protein>
<reference evidence="1 2" key="1">
    <citation type="submission" date="2023-07" db="EMBL/GenBank/DDBJ databases">
        <title>Genomic Encyclopedia of Type Strains, Phase IV (KMG-IV): sequencing the most valuable type-strain genomes for metagenomic binning, comparative biology and taxonomic classification.</title>
        <authorList>
            <person name="Goeker M."/>
        </authorList>
    </citation>
    <scope>NUCLEOTIDE SEQUENCE [LARGE SCALE GENOMIC DNA]</scope>
    <source>
        <strain evidence="1 2">DSM 12396</strain>
    </source>
</reference>
<name>A0ABU0B4I2_9FIRM</name>
<evidence type="ECO:0000313" key="1">
    <source>
        <dbReference type="EMBL" id="MDQ0287185.1"/>
    </source>
</evidence>
<evidence type="ECO:0000313" key="2">
    <source>
        <dbReference type="Proteomes" id="UP001225644"/>
    </source>
</evidence>
<dbReference type="RefSeq" id="WP_307403054.1">
    <property type="nucleotide sequence ID" value="NZ_JAUSUX010000020.1"/>
</dbReference>
<dbReference type="Proteomes" id="UP001225644">
    <property type="component" value="Unassembled WGS sequence"/>
</dbReference>
<organism evidence="1 2">
    <name type="scientific">Desulfofundulus luciae</name>
    <dbReference type="NCBI Taxonomy" id="74702"/>
    <lineage>
        <taxon>Bacteria</taxon>
        <taxon>Bacillati</taxon>
        <taxon>Bacillota</taxon>
        <taxon>Clostridia</taxon>
        <taxon>Eubacteriales</taxon>
        <taxon>Peptococcaceae</taxon>
        <taxon>Desulfofundulus</taxon>
    </lineage>
</organism>
<comment type="caution">
    <text evidence="1">The sequence shown here is derived from an EMBL/GenBank/DDBJ whole genome shotgun (WGS) entry which is preliminary data.</text>
</comment>
<accession>A0ABU0B4I2</accession>
<proteinExistence type="predicted"/>
<gene>
    <name evidence="1" type="ORF">J2Z49_002304</name>
</gene>
<dbReference type="EMBL" id="JAUSUX010000020">
    <property type="protein sequence ID" value="MDQ0287185.1"/>
    <property type="molecule type" value="Genomic_DNA"/>
</dbReference>